<dbReference type="InterPro" id="IPR015500">
    <property type="entry name" value="Peptidase_S8_subtilisin-rel"/>
</dbReference>
<dbReference type="EMBL" id="PDEM01000016">
    <property type="protein sequence ID" value="PHZ85305.1"/>
    <property type="molecule type" value="Genomic_DNA"/>
</dbReference>
<evidence type="ECO:0000256" key="3">
    <source>
        <dbReference type="ARBA" id="ARBA00022729"/>
    </source>
</evidence>
<comment type="similarity">
    <text evidence="1 6">Belongs to the peptidase S8 family.</text>
</comment>
<dbReference type="InterPro" id="IPR023828">
    <property type="entry name" value="Peptidase_S8_Ser-AS"/>
</dbReference>
<dbReference type="SUPFAM" id="SSF52743">
    <property type="entry name" value="Subtilisin-like"/>
    <property type="match status" value="1"/>
</dbReference>
<sequence length="798" mass="85956">MRCSKISYATKSLLLAGCLTLSACGGGSPTQLASPSRPTTILPPPVSLPQNPSDFETTEYKSDWSLRAINASDAYARGFTGNGAIIGMVDFGFELHNPEIDWHPSSHGPDQRWVDMYESYLGVEVTESHHGHWVSGIAAGRKNSLATQGVAFDAQVLAVDFFAGVNRHTEFSYGVTYTVSDPWGYVVNNGARVVNKSIGYDEEDFISNPPASNGNQHYTITNAARVVELGGLLVAAAGNDGDPDPMVSNIDTLTLINQNNLWASGGFFLVAGSVSPNGLISSFSDRAGILKDYYLVAPGDNISISAEEFGLSGYSTGWRGTSFAAPHVVGAAALLFGQWPQLSAAKVADILLSTATDIGDPGVDAVYGHGLLNLDEATKPSGQTTVAVKNTSAAVTLTDGMIVMGTAFGDASPQNLANVMVLDRYNRDFYVDARANVISPPSSLDFNSVLDQRRAPLSTAVQLNSGLAAYISINNTAQATLPPETFLTEREKLDNKPHLQAWHVTGHLSPTVPWVVGQGYQLHQALDIIDNNDIQTRTLFVTDHKSQPGRSTRDMFFASGLPLDANNRLTFAVTTGTEAAQPDHNLVAYHQEMRRQGLETRLSHNFSRGQIALGLGALWEQNALLGSRSSAGLKLADQTVTGRLSLQGHITLGTVLGHDWTLEARAIAGISDVSTSSASLFEKFNHFTSSQWQTRLTSQNVIVEGDQFGLSLSQPLRVENARVQVTRATGYNLAVDAPDFATQWLNLSPTGREIALEAGYARKTEDWTFSANIIRRFNAGHRAGVTDDSLLLHVRTRF</sequence>
<evidence type="ECO:0000256" key="4">
    <source>
        <dbReference type="ARBA" id="ARBA00022801"/>
    </source>
</evidence>
<dbReference type="OrthoDB" id="5405281at2"/>
<keyword evidence="2 6" id="KW-0645">Protease</keyword>
<keyword evidence="3 7" id="KW-0732">Signal</keyword>
<dbReference type="PROSITE" id="PS51892">
    <property type="entry name" value="SUBTILASE"/>
    <property type="match status" value="1"/>
</dbReference>
<proteinExistence type="inferred from homology"/>
<evidence type="ECO:0000256" key="7">
    <source>
        <dbReference type="SAM" id="SignalP"/>
    </source>
</evidence>
<dbReference type="AlphaFoldDB" id="A0A2G4YSJ9"/>
<dbReference type="GO" id="GO:0004252">
    <property type="term" value="F:serine-type endopeptidase activity"/>
    <property type="evidence" value="ECO:0007669"/>
    <property type="project" value="UniProtKB-UniRule"/>
</dbReference>
<dbReference type="PROSITE" id="PS51257">
    <property type="entry name" value="PROKAR_LIPOPROTEIN"/>
    <property type="match status" value="1"/>
</dbReference>
<feature type="active site" description="Charge relay system" evidence="6">
    <location>
        <position position="130"/>
    </location>
</feature>
<dbReference type="Pfam" id="PF00082">
    <property type="entry name" value="Peptidase_S8"/>
    <property type="match status" value="1"/>
</dbReference>
<dbReference type="PANTHER" id="PTHR43806">
    <property type="entry name" value="PEPTIDASE S8"/>
    <property type="match status" value="1"/>
</dbReference>
<dbReference type="GO" id="GO:0006508">
    <property type="term" value="P:proteolysis"/>
    <property type="evidence" value="ECO:0007669"/>
    <property type="project" value="UniProtKB-KW"/>
</dbReference>
<dbReference type="InterPro" id="IPR050131">
    <property type="entry name" value="Peptidase_S8_subtilisin-like"/>
</dbReference>
<evidence type="ECO:0000256" key="2">
    <source>
        <dbReference type="ARBA" id="ARBA00022670"/>
    </source>
</evidence>
<dbReference type="PANTHER" id="PTHR43806:SF11">
    <property type="entry name" value="CEREVISIN-RELATED"/>
    <property type="match status" value="1"/>
</dbReference>
<keyword evidence="4 6" id="KW-0378">Hydrolase</keyword>
<evidence type="ECO:0000259" key="8">
    <source>
        <dbReference type="Pfam" id="PF00082"/>
    </source>
</evidence>
<feature type="active site" description="Charge relay system" evidence="6">
    <location>
        <position position="90"/>
    </location>
</feature>
<dbReference type="CDD" id="cd04848">
    <property type="entry name" value="Peptidases_S8_Autotransporter_serine_protease_like"/>
    <property type="match status" value="1"/>
</dbReference>
<reference evidence="9 10" key="1">
    <citation type="submission" date="2017-10" db="EMBL/GenBank/DDBJ databases">
        <title>Frigbacter circumglobatus gen. nov. sp. nov., isolated from sediment cultured in situ.</title>
        <authorList>
            <person name="Zhao Z."/>
        </authorList>
    </citation>
    <scope>NUCLEOTIDE SEQUENCE [LARGE SCALE GENOMIC DNA]</scope>
    <source>
        <strain evidence="9 10">ZYL</strain>
    </source>
</reference>
<protein>
    <recommendedName>
        <fullName evidence="8">Peptidase S8/S53 domain-containing protein</fullName>
    </recommendedName>
</protein>
<evidence type="ECO:0000256" key="1">
    <source>
        <dbReference type="ARBA" id="ARBA00011073"/>
    </source>
</evidence>
<comment type="caution">
    <text evidence="9">The sequence shown here is derived from an EMBL/GenBank/DDBJ whole genome shotgun (WGS) entry which is preliminary data.</text>
</comment>
<evidence type="ECO:0000313" key="9">
    <source>
        <dbReference type="EMBL" id="PHZ85305.1"/>
    </source>
</evidence>
<organism evidence="9 10">
    <name type="scientific">Paremcibacter congregatus</name>
    <dbReference type="NCBI Taxonomy" id="2043170"/>
    <lineage>
        <taxon>Bacteria</taxon>
        <taxon>Pseudomonadati</taxon>
        <taxon>Pseudomonadota</taxon>
        <taxon>Alphaproteobacteria</taxon>
        <taxon>Emcibacterales</taxon>
        <taxon>Emcibacteraceae</taxon>
        <taxon>Paremcibacter</taxon>
    </lineage>
</organism>
<feature type="signal peptide" evidence="7">
    <location>
        <begin position="1"/>
        <end position="33"/>
    </location>
</feature>
<gene>
    <name evidence="9" type="ORF">CRD36_07830</name>
</gene>
<dbReference type="Gene3D" id="3.40.50.200">
    <property type="entry name" value="Peptidase S8/S53 domain"/>
    <property type="match status" value="1"/>
</dbReference>
<dbReference type="InParanoid" id="A0A2G4YSJ9"/>
<keyword evidence="5 6" id="KW-0720">Serine protease</keyword>
<evidence type="ECO:0000256" key="6">
    <source>
        <dbReference type="PROSITE-ProRule" id="PRU01240"/>
    </source>
</evidence>
<dbReference type="PRINTS" id="PR00723">
    <property type="entry name" value="SUBTILISIN"/>
</dbReference>
<evidence type="ECO:0000256" key="5">
    <source>
        <dbReference type="ARBA" id="ARBA00022825"/>
    </source>
</evidence>
<dbReference type="InterPro" id="IPR034061">
    <property type="entry name" value="Peptidases_S8_Autotransporter"/>
</dbReference>
<name>A0A2G4YSJ9_9PROT</name>
<feature type="domain" description="Peptidase S8/S53" evidence="8">
    <location>
        <begin position="81"/>
        <end position="370"/>
    </location>
</feature>
<evidence type="ECO:0000313" key="10">
    <source>
        <dbReference type="Proteomes" id="UP000229730"/>
    </source>
</evidence>
<dbReference type="InterPro" id="IPR036852">
    <property type="entry name" value="Peptidase_S8/S53_dom_sf"/>
</dbReference>
<dbReference type="RefSeq" id="WP_099472194.1">
    <property type="nucleotide sequence ID" value="NZ_CP041025.1"/>
</dbReference>
<feature type="active site" description="Charge relay system" evidence="6">
    <location>
        <position position="322"/>
    </location>
</feature>
<dbReference type="PROSITE" id="PS00138">
    <property type="entry name" value="SUBTILASE_SER"/>
    <property type="match status" value="1"/>
</dbReference>
<keyword evidence="10" id="KW-1185">Reference proteome</keyword>
<dbReference type="InterPro" id="IPR000209">
    <property type="entry name" value="Peptidase_S8/S53_dom"/>
</dbReference>
<feature type="chain" id="PRO_5013633289" description="Peptidase S8/S53 domain-containing protein" evidence="7">
    <location>
        <begin position="34"/>
        <end position="798"/>
    </location>
</feature>
<dbReference type="Proteomes" id="UP000229730">
    <property type="component" value="Unassembled WGS sequence"/>
</dbReference>
<accession>A0A2G4YSJ9</accession>